<organism evidence="8 9">
    <name type="scientific">Streptomyces paromomycinus</name>
    <name type="common">Streptomyces rimosus subsp. paromomycinus</name>
    <dbReference type="NCBI Taxonomy" id="92743"/>
    <lineage>
        <taxon>Bacteria</taxon>
        <taxon>Bacillati</taxon>
        <taxon>Actinomycetota</taxon>
        <taxon>Actinomycetes</taxon>
        <taxon>Kitasatosporales</taxon>
        <taxon>Streptomycetaceae</taxon>
        <taxon>Streptomyces</taxon>
    </lineage>
</organism>
<dbReference type="PROSITE" id="PS00105">
    <property type="entry name" value="AA_TRANSFER_CLASS_1"/>
    <property type="match status" value="1"/>
</dbReference>
<dbReference type="GO" id="GO:0030170">
    <property type="term" value="F:pyridoxal phosphate binding"/>
    <property type="evidence" value="ECO:0007669"/>
    <property type="project" value="InterPro"/>
</dbReference>
<proteinExistence type="inferred from homology"/>
<comment type="cofactor">
    <cofactor evidence="1 6">
        <name>pyridoxal 5'-phosphate</name>
        <dbReference type="ChEBI" id="CHEBI:597326"/>
    </cofactor>
</comment>
<dbReference type="CDD" id="cd00609">
    <property type="entry name" value="AAT_like"/>
    <property type="match status" value="1"/>
</dbReference>
<evidence type="ECO:0000313" key="9">
    <source>
        <dbReference type="Proteomes" id="UP000286746"/>
    </source>
</evidence>
<dbReference type="InterPro" id="IPR004839">
    <property type="entry name" value="Aminotransferase_I/II_large"/>
</dbReference>
<comment type="caution">
    <text evidence="8">The sequence shown here is derived from an EMBL/GenBank/DDBJ whole genome shotgun (WGS) entry which is preliminary data.</text>
</comment>
<keyword evidence="3 6" id="KW-0032">Aminotransferase</keyword>
<dbReference type="InterPro" id="IPR015421">
    <property type="entry name" value="PyrdxlP-dep_Trfase_major"/>
</dbReference>
<evidence type="ECO:0000256" key="4">
    <source>
        <dbReference type="ARBA" id="ARBA00022679"/>
    </source>
</evidence>
<dbReference type="PANTHER" id="PTHR46383:SF1">
    <property type="entry name" value="ASPARTATE AMINOTRANSFERASE"/>
    <property type="match status" value="1"/>
</dbReference>
<dbReference type="EMBL" id="BHZD01000001">
    <property type="protein sequence ID" value="GCD48119.1"/>
    <property type="molecule type" value="Genomic_DNA"/>
</dbReference>
<keyword evidence="4 6" id="KW-0808">Transferase</keyword>
<dbReference type="InterPro" id="IPR015424">
    <property type="entry name" value="PyrdxlP-dep_Trfase"/>
</dbReference>
<sequence length="374" mass="39290">MTTLAPTAVTDQSGDVVVLSTGDIRVAQHDPGAVPAARRADQPYRSPAGDRALREAITAYAADGGTATFTPDQVVVTPGARQAIFTALLSVLRGDRREVLLPTPYWASFPRLVEMAGGTPVPVPTEPGQGAPSLEALARLTTERTAMLILNSPRNPDGAVVSAEDLRGITEWTAERGLTLLFDQVYRGVALYEEPAPSVTQLYPELPGHVVLTDGVTKSHALAGLRLGWAVAGPGTAARITATASHLIGGASGVVQDIAQQVLTTGESGRRELGARLATHLDLALDAFAGIPGVHCARPAGGIFLFPDLRGWLADSAPPQAREDLVGWLRTRHEVAVVDGAAFGAPGHLRLSFALPADQLKDGLHRLRTALTRP</sequence>
<dbReference type="RefSeq" id="WP_125058095.1">
    <property type="nucleotide sequence ID" value="NZ_BHZD01000001.1"/>
</dbReference>
<keyword evidence="9" id="KW-1185">Reference proteome</keyword>
<comment type="similarity">
    <text evidence="2 6">Belongs to the class-I pyridoxal-phosphate-dependent aminotransferase family.</text>
</comment>
<dbReference type="Pfam" id="PF00155">
    <property type="entry name" value="Aminotran_1_2"/>
    <property type="match status" value="1"/>
</dbReference>
<evidence type="ECO:0000313" key="8">
    <source>
        <dbReference type="EMBL" id="GCD48119.1"/>
    </source>
</evidence>
<dbReference type="PANTHER" id="PTHR46383">
    <property type="entry name" value="ASPARTATE AMINOTRANSFERASE"/>
    <property type="match status" value="1"/>
</dbReference>
<dbReference type="AlphaFoldDB" id="A0A401WFS2"/>
<evidence type="ECO:0000259" key="7">
    <source>
        <dbReference type="Pfam" id="PF00155"/>
    </source>
</evidence>
<accession>A0A401WFS2</accession>
<gene>
    <name evidence="8" type="primary">aspC</name>
    <name evidence="8" type="ORF">GKJPGBOP_07915</name>
</gene>
<protein>
    <recommendedName>
        <fullName evidence="6">Aminotransferase</fullName>
        <ecNumber evidence="6">2.6.1.-</ecNumber>
    </recommendedName>
</protein>
<reference evidence="8 9" key="1">
    <citation type="submission" date="2018-11" db="EMBL/GenBank/DDBJ databases">
        <title>Whole genome sequence of Streptomyces paromomycinus NBRC 15454(T).</title>
        <authorList>
            <person name="Komaki H."/>
            <person name="Tamura T."/>
        </authorList>
    </citation>
    <scope>NUCLEOTIDE SEQUENCE [LARGE SCALE GENOMIC DNA]</scope>
    <source>
        <strain evidence="8 9">NBRC 15454</strain>
    </source>
</reference>
<dbReference type="GO" id="GO:0008483">
    <property type="term" value="F:transaminase activity"/>
    <property type="evidence" value="ECO:0007669"/>
    <property type="project" value="UniProtKB-KW"/>
</dbReference>
<dbReference type="Gene3D" id="3.40.640.10">
    <property type="entry name" value="Type I PLP-dependent aspartate aminotransferase-like (Major domain)"/>
    <property type="match status" value="1"/>
</dbReference>
<feature type="domain" description="Aminotransferase class I/classII large" evidence="7">
    <location>
        <begin position="15"/>
        <end position="367"/>
    </location>
</feature>
<dbReference type="InterPro" id="IPR004838">
    <property type="entry name" value="NHTrfase_class1_PyrdxlP-BS"/>
</dbReference>
<evidence type="ECO:0000256" key="5">
    <source>
        <dbReference type="ARBA" id="ARBA00022898"/>
    </source>
</evidence>
<evidence type="ECO:0000256" key="3">
    <source>
        <dbReference type="ARBA" id="ARBA00022576"/>
    </source>
</evidence>
<dbReference type="EC" id="2.6.1.-" evidence="6"/>
<keyword evidence="5" id="KW-0663">Pyridoxal phosphate</keyword>
<evidence type="ECO:0000256" key="6">
    <source>
        <dbReference type="RuleBase" id="RU000481"/>
    </source>
</evidence>
<dbReference type="Gene3D" id="3.90.1150.10">
    <property type="entry name" value="Aspartate Aminotransferase, domain 1"/>
    <property type="match status" value="1"/>
</dbReference>
<evidence type="ECO:0000256" key="2">
    <source>
        <dbReference type="ARBA" id="ARBA00007441"/>
    </source>
</evidence>
<dbReference type="SUPFAM" id="SSF53383">
    <property type="entry name" value="PLP-dependent transferases"/>
    <property type="match status" value="1"/>
</dbReference>
<evidence type="ECO:0000256" key="1">
    <source>
        <dbReference type="ARBA" id="ARBA00001933"/>
    </source>
</evidence>
<dbReference type="InterPro" id="IPR015422">
    <property type="entry name" value="PyrdxlP-dep_Trfase_small"/>
</dbReference>
<dbReference type="Proteomes" id="UP000286746">
    <property type="component" value="Unassembled WGS sequence"/>
</dbReference>
<dbReference type="GO" id="GO:0006520">
    <property type="term" value="P:amino acid metabolic process"/>
    <property type="evidence" value="ECO:0007669"/>
    <property type="project" value="InterPro"/>
</dbReference>
<dbReference type="InterPro" id="IPR050596">
    <property type="entry name" value="AspAT/PAT-like"/>
</dbReference>
<name>A0A401WFS2_STREY</name>